<evidence type="ECO:0000313" key="6">
    <source>
        <dbReference type="Proteomes" id="UP000035704"/>
    </source>
</evidence>
<dbReference type="AlphaFoldDB" id="A0A0D8I930"/>
<dbReference type="Gene3D" id="3.40.190.10">
    <property type="entry name" value="Periplasmic binding protein-like II"/>
    <property type="match status" value="1"/>
</dbReference>
<dbReference type="RefSeq" id="WP_044825334.1">
    <property type="nucleotide sequence ID" value="NZ_CP009687.1"/>
</dbReference>
<dbReference type="PANTHER" id="PTHR30290:SF10">
    <property type="entry name" value="PERIPLASMIC OLIGOPEPTIDE-BINDING PROTEIN-RELATED"/>
    <property type="match status" value="1"/>
</dbReference>
<dbReference type="PANTHER" id="PTHR30290">
    <property type="entry name" value="PERIPLASMIC BINDING COMPONENT OF ABC TRANSPORTER"/>
    <property type="match status" value="1"/>
</dbReference>
<dbReference type="STRING" id="84022.CACET_c24440"/>
<accession>A0A0D8I930</accession>
<evidence type="ECO:0000256" key="1">
    <source>
        <dbReference type="ARBA" id="ARBA00004196"/>
    </source>
</evidence>
<gene>
    <name evidence="5" type="ORF">CACET_c24440</name>
</gene>
<dbReference type="InterPro" id="IPR000914">
    <property type="entry name" value="SBP_5_dom"/>
</dbReference>
<dbReference type="Pfam" id="PF00496">
    <property type="entry name" value="SBP_bac_5"/>
    <property type="match status" value="1"/>
</dbReference>
<dbReference type="InterPro" id="IPR030678">
    <property type="entry name" value="Peptide/Ni-bd"/>
</dbReference>
<keyword evidence="3" id="KW-0813">Transport</keyword>
<dbReference type="GO" id="GO:0030313">
    <property type="term" value="C:cell envelope"/>
    <property type="evidence" value="ECO:0007669"/>
    <property type="project" value="UniProtKB-SubCell"/>
</dbReference>
<dbReference type="EMBL" id="CP009687">
    <property type="protein sequence ID" value="AKL95889.1"/>
    <property type="molecule type" value="Genomic_DNA"/>
</dbReference>
<dbReference type="InterPro" id="IPR039424">
    <property type="entry name" value="SBP_5"/>
</dbReference>
<name>A0A0D8I930_9CLOT</name>
<comment type="subcellular location">
    <subcellularLocation>
        <location evidence="1">Cell envelope</location>
    </subcellularLocation>
</comment>
<protein>
    <submittedName>
        <fullName evidence="5">ABC-type dipeptide transport system, periplasmic component</fullName>
    </submittedName>
</protein>
<dbReference type="PROSITE" id="PS51257">
    <property type="entry name" value="PROKAR_LIPOPROTEIN"/>
    <property type="match status" value="1"/>
</dbReference>
<evidence type="ECO:0000256" key="2">
    <source>
        <dbReference type="ARBA" id="ARBA00005695"/>
    </source>
</evidence>
<dbReference type="PIRSF" id="PIRSF002741">
    <property type="entry name" value="MppA"/>
    <property type="match status" value="1"/>
</dbReference>
<evidence type="ECO:0000313" key="5">
    <source>
        <dbReference type="EMBL" id="AKL95889.1"/>
    </source>
</evidence>
<dbReference type="KEGG" id="cace:CACET_c24440"/>
<dbReference type="OrthoDB" id="9772924at2"/>
<dbReference type="GO" id="GO:0043190">
    <property type="term" value="C:ATP-binding cassette (ABC) transporter complex"/>
    <property type="evidence" value="ECO:0007669"/>
    <property type="project" value="InterPro"/>
</dbReference>
<dbReference type="Gene3D" id="3.10.105.10">
    <property type="entry name" value="Dipeptide-binding Protein, Domain 3"/>
    <property type="match status" value="1"/>
</dbReference>
<dbReference type="GO" id="GO:0042597">
    <property type="term" value="C:periplasmic space"/>
    <property type="evidence" value="ECO:0007669"/>
    <property type="project" value="UniProtKB-ARBA"/>
</dbReference>
<evidence type="ECO:0000256" key="3">
    <source>
        <dbReference type="ARBA" id="ARBA00022448"/>
    </source>
</evidence>
<organism evidence="5 6">
    <name type="scientific">Clostridium aceticum</name>
    <dbReference type="NCBI Taxonomy" id="84022"/>
    <lineage>
        <taxon>Bacteria</taxon>
        <taxon>Bacillati</taxon>
        <taxon>Bacillota</taxon>
        <taxon>Clostridia</taxon>
        <taxon>Eubacteriales</taxon>
        <taxon>Clostridiaceae</taxon>
        <taxon>Clostridium</taxon>
    </lineage>
</organism>
<sequence>MIFNKKTRNLAILLIFMMVIGVLAGCTETKPTETEADNQEVDASNEAVSQTLVLGAQNDFKSASEAASLVFDFMTAFEENMDISSELSSALVKSWEIKNDGATYILHLQEGVKFHNGEDFNAEVAKFSIEYWGPYANANYPKYLKEIKVVDDTTLEVNFHKTFSPFLMELGGIRATLPDTVDDKGIVVDWQGTGPFVLKDYTKDQKAVLELNTDYWNKEKMPTLQEVVWQAIPNENSRVMALKSGQVDAIGLTEHHISMPYAVVGELENTSGIKVLKPTEEYLSTTETYVFNYKKGLLVDLNLRKAIVHAIDRETLTAKLLHNVPTPTGHFVLPAYIDGPKNVEEYSYNTTVAKAALEAAGYKTTNASGIVEKDGKPLQLTLLARNDQTARDVAVYLQSNLKEVGIDVVIDSVDRSIFDEKAKSGEFDIAFTHAWTVPPVRYMQWRGLSDSYDVNGIGFKVDPKIDGLVETVITATDKKDHDQAWEEIWETIYNFYPGTSLFVRARVLAHKDNISGLYFHPRSQTIDLSNVVIN</sequence>
<reference evidence="5 6" key="1">
    <citation type="submission" date="2014-10" db="EMBL/GenBank/DDBJ databases">
        <title>Genome sequence of Clostridium aceticum DSM 1496.</title>
        <authorList>
            <person name="Poehlein A."/>
            <person name="Schiel-Bengelsdorf B."/>
            <person name="Gottschalk G."/>
            <person name="Duerre P."/>
            <person name="Daniel R."/>
        </authorList>
    </citation>
    <scope>NUCLEOTIDE SEQUENCE [LARGE SCALE GENOMIC DNA]</scope>
    <source>
        <strain evidence="5 6">DSM 1496</strain>
    </source>
</reference>
<dbReference type="SUPFAM" id="SSF53850">
    <property type="entry name" value="Periplasmic binding protein-like II"/>
    <property type="match status" value="1"/>
</dbReference>
<dbReference type="GO" id="GO:1904680">
    <property type="term" value="F:peptide transmembrane transporter activity"/>
    <property type="evidence" value="ECO:0007669"/>
    <property type="project" value="TreeGrafter"/>
</dbReference>
<evidence type="ECO:0000256" key="4">
    <source>
        <dbReference type="ARBA" id="ARBA00022729"/>
    </source>
</evidence>
<keyword evidence="4" id="KW-0732">Signal</keyword>
<dbReference type="Proteomes" id="UP000035704">
    <property type="component" value="Chromosome"/>
</dbReference>
<comment type="similarity">
    <text evidence="2">Belongs to the bacterial solute-binding protein 5 family.</text>
</comment>
<dbReference type="PATRIC" id="fig|84022.5.peg.796"/>
<dbReference type="GO" id="GO:0015833">
    <property type="term" value="P:peptide transport"/>
    <property type="evidence" value="ECO:0007669"/>
    <property type="project" value="TreeGrafter"/>
</dbReference>
<proteinExistence type="inferred from homology"/>
<keyword evidence="6" id="KW-1185">Reference proteome</keyword>